<dbReference type="GO" id="GO:0008791">
    <property type="term" value="F:arginine N-succinyltransferase activity"/>
    <property type="evidence" value="ECO:0007669"/>
    <property type="project" value="InterPro"/>
</dbReference>
<accession>A0A643F9N3</accession>
<keyword evidence="3" id="KW-0012">Acyltransferase</keyword>
<proteinExistence type="predicted"/>
<reference evidence="4 5" key="1">
    <citation type="submission" date="2019-09" db="EMBL/GenBank/DDBJ databases">
        <title>Draft genome sequences of 48 bacterial type strains from the CCUG.</title>
        <authorList>
            <person name="Tunovic T."/>
            <person name="Pineiro-Iglesias B."/>
            <person name="Unosson C."/>
            <person name="Inganas E."/>
            <person name="Ohlen M."/>
            <person name="Cardew S."/>
            <person name="Jensie-Markopoulos S."/>
            <person name="Salva-Serra F."/>
            <person name="Jaen-Luchoro D."/>
            <person name="Karlsson R."/>
            <person name="Svensson-Stadler L."/>
            <person name="Chun J."/>
            <person name="Moore E."/>
        </authorList>
    </citation>
    <scope>NUCLEOTIDE SEQUENCE [LARGE SCALE GENOMIC DNA]</scope>
    <source>
        <strain evidence="4 5">CCUG 30977</strain>
    </source>
</reference>
<dbReference type="AlphaFoldDB" id="A0A643F9N3"/>
<protein>
    <submittedName>
        <fullName evidence="4">Arginine N-succinyltransferase</fullName>
    </submittedName>
</protein>
<dbReference type="OrthoDB" id="21121at2"/>
<dbReference type="InterPro" id="IPR007041">
    <property type="entry name" value="Arg_succinylTrfase_AstA/AruG"/>
</dbReference>
<dbReference type="RefSeq" id="WP_151124917.1">
    <property type="nucleotide sequence ID" value="NZ_CP088081.1"/>
</dbReference>
<evidence type="ECO:0000313" key="5">
    <source>
        <dbReference type="Proteomes" id="UP000430120"/>
    </source>
</evidence>
<dbReference type="PANTHER" id="PTHR30420:SF1">
    <property type="entry name" value="ARGININE N-SUCCINYLTRANSFERASE"/>
    <property type="match status" value="1"/>
</dbReference>
<evidence type="ECO:0000256" key="2">
    <source>
        <dbReference type="ARBA" id="ARBA00022679"/>
    </source>
</evidence>
<dbReference type="Proteomes" id="UP000430120">
    <property type="component" value="Unassembled WGS sequence"/>
</dbReference>
<name>A0A643F9N3_IDEDE</name>
<comment type="caution">
    <text evidence="4">The sequence shown here is derived from an EMBL/GenBank/DDBJ whole genome shotgun (WGS) entry which is preliminary data.</text>
</comment>
<dbReference type="PANTHER" id="PTHR30420">
    <property type="entry name" value="N-SUCCINYLARGININE DIHYDROLASE"/>
    <property type="match status" value="1"/>
</dbReference>
<dbReference type="InterPro" id="IPR016181">
    <property type="entry name" value="Acyl_CoA_acyltransferase"/>
</dbReference>
<keyword evidence="5" id="KW-1185">Reference proteome</keyword>
<keyword evidence="2 4" id="KW-0808">Transferase</keyword>
<dbReference type="SUPFAM" id="SSF55729">
    <property type="entry name" value="Acyl-CoA N-acyltransferases (Nat)"/>
    <property type="match status" value="1"/>
</dbReference>
<dbReference type="Pfam" id="PF04958">
    <property type="entry name" value="AstA"/>
    <property type="match status" value="1"/>
</dbReference>
<dbReference type="GO" id="GO:0006527">
    <property type="term" value="P:L-arginine catabolic process"/>
    <property type="evidence" value="ECO:0007669"/>
    <property type="project" value="InterPro"/>
</dbReference>
<keyword evidence="1" id="KW-0056">Arginine metabolism</keyword>
<evidence type="ECO:0000256" key="1">
    <source>
        <dbReference type="ARBA" id="ARBA00022503"/>
    </source>
</evidence>
<gene>
    <name evidence="4" type="ORF">F7Q92_14940</name>
</gene>
<evidence type="ECO:0000256" key="3">
    <source>
        <dbReference type="ARBA" id="ARBA00023315"/>
    </source>
</evidence>
<dbReference type="EMBL" id="VZPB01000038">
    <property type="protein sequence ID" value="KAB0579348.1"/>
    <property type="molecule type" value="Genomic_DNA"/>
</dbReference>
<evidence type="ECO:0000313" key="4">
    <source>
        <dbReference type="EMBL" id="KAB0579348.1"/>
    </source>
</evidence>
<organism evidence="4 5">
    <name type="scientific">Ideonella dechloratans</name>
    <dbReference type="NCBI Taxonomy" id="36863"/>
    <lineage>
        <taxon>Bacteria</taxon>
        <taxon>Pseudomonadati</taxon>
        <taxon>Pseudomonadota</taxon>
        <taxon>Betaproteobacteria</taxon>
        <taxon>Burkholderiales</taxon>
        <taxon>Sphaerotilaceae</taxon>
        <taxon>Ideonella</taxon>
    </lineage>
</organism>
<sequence>MSTSLPVAAGAGRVGPEVAWRLRPVSDHDLPRLAPWLPPTADRRLPEPQAAERWWLLETPEGPQACVRLRPAIGRDRLRHWYHVGCVVHAAPSLGLFHPQNTLLLGNDHTGAAELADLAWDPDLDLPEQAAALQHLLRAALLLLARDRAQLGAQLIVELPGLRDEAGRSPFWEGLGRHFYPGEPQEALHRFGPAWRSHVAALLPRQLVYVSFLPEAAQAAIAQVPPACHPLLGVLAAEGLRYGHHITIDEGGPVFEARLDTLPAVLQVRRRNLVEARPRGEWASTTWLVAADEGDEVLALPARGTSPQTLAVPADWAAAGLSGPRWTLPLAV</sequence>